<accession>A0ABY9IE92</accession>
<evidence type="ECO:0000313" key="2">
    <source>
        <dbReference type="Proteomes" id="UP001229952"/>
    </source>
</evidence>
<sequence>MRWNTQRKLVKRVQATVRELRIPPLDRTDLLGDLVAVFEQRLGYSITVVTTENDNIIKGALESRPGGGTAIVVPAGTSTPNRRRHLVCRGLARCVYREPGHRTGRIDYSTTTEQEIEYTALFLGRHVENAQQQHQPRSAAT</sequence>
<proteinExistence type="predicted"/>
<dbReference type="RefSeq" id="WP_306091956.1">
    <property type="nucleotide sequence ID" value="NZ_CP120992.1"/>
</dbReference>
<evidence type="ECO:0000313" key="1">
    <source>
        <dbReference type="EMBL" id="WLQ44696.1"/>
    </source>
</evidence>
<reference evidence="1 2" key="1">
    <citation type="submission" date="2023-03" db="EMBL/GenBank/DDBJ databases">
        <title>Isolation and description of six Streptomyces strains from soil environments, able to metabolize different microbial glucans.</title>
        <authorList>
            <person name="Widen T."/>
            <person name="Larsbrink J."/>
        </authorList>
    </citation>
    <scope>NUCLEOTIDE SEQUENCE [LARGE SCALE GENOMIC DNA]</scope>
    <source>
        <strain evidence="1 2">Mut2</strain>
    </source>
</reference>
<name>A0ABY9IE92_9ACTN</name>
<dbReference type="Proteomes" id="UP001229952">
    <property type="component" value="Chromosome"/>
</dbReference>
<keyword evidence="2" id="KW-1185">Reference proteome</keyword>
<dbReference type="EMBL" id="CP120992">
    <property type="protein sequence ID" value="WLQ44696.1"/>
    <property type="molecule type" value="Genomic_DNA"/>
</dbReference>
<gene>
    <name evidence="1" type="ORF">P8A22_35250</name>
</gene>
<organism evidence="1 2">
    <name type="scientific">Streptomyces laculatispora</name>
    <dbReference type="NCBI Taxonomy" id="887464"/>
    <lineage>
        <taxon>Bacteria</taxon>
        <taxon>Bacillati</taxon>
        <taxon>Actinomycetota</taxon>
        <taxon>Actinomycetes</taxon>
        <taxon>Kitasatosporales</taxon>
        <taxon>Streptomycetaceae</taxon>
        <taxon>Streptomyces</taxon>
    </lineage>
</organism>
<protein>
    <submittedName>
        <fullName evidence="1">Uncharacterized protein</fullName>
    </submittedName>
</protein>